<name>A0A9W9DSU4_9AGAR</name>
<gene>
    <name evidence="2" type="ORF">J3R30DRAFT_1805965</name>
</gene>
<feature type="compositionally biased region" description="Polar residues" evidence="1">
    <location>
        <begin position="489"/>
        <end position="500"/>
    </location>
</feature>
<feature type="region of interest" description="Disordered" evidence="1">
    <location>
        <begin position="413"/>
        <end position="435"/>
    </location>
</feature>
<sequence length="573" mass="64922">MLLSETLQNPNSGHSWKSWQHYYYDHAEYFDRLIEEYQLEHNIPISKLASKSPKQKRFGFSEAEDALLVEYIAKNDLNGQRKGLHLYNGLSQQDGKQYERTTKSWCHRYSKNTDYFDHLIDIYRRNHNLNLHLLSSTSNISSTDMNAPSTPRISNRPSAPKSARFTREEDMNLVTYLAEATSTSPRIGSDERKQFKTYTSFPKLHLWAASRSANSWFSRYTSNMAHFETLIKQYRLRNHIRTRNPGSALGKRKRYLTSPIFEESGAGEEFKDSPKGIAYRTRKRLHTKVSASRAADGDTADKIGDECSQNEDNGGYRRSKRLLAAAYSEAPTDDSDHPDDELGEEDADTASEENRSLDRRFTEHQREGVYPLSSPTMRVTRQHARNIEAQRNVQDNDDADDIIEVDKYLRECSVDSADSDTQTVPSPPSSDHSAARFAQGLQSDIYSGSRVRFASPYVSTSKFSTASSVSSETPTYVWRRVGMPRRRSLANSDHPNNTGVDTPYGSDGNKSATVDTDECAASVKLSTSVIHLRSHSSVRSRNITHSPIPPSHQETKRRTSSRLKAPPASMSYT</sequence>
<feature type="compositionally biased region" description="Basic and acidic residues" evidence="1">
    <location>
        <begin position="295"/>
        <end position="305"/>
    </location>
</feature>
<reference evidence="2" key="1">
    <citation type="submission" date="2022-08" db="EMBL/GenBank/DDBJ databases">
        <title>A Global Phylogenomic Analysis of the Shiitake Genus Lentinula.</title>
        <authorList>
            <consortium name="DOE Joint Genome Institute"/>
            <person name="Sierra-Patev S."/>
            <person name="Min B."/>
            <person name="Naranjo-Ortiz M."/>
            <person name="Looney B."/>
            <person name="Konkel Z."/>
            <person name="Slot J.C."/>
            <person name="Sakamoto Y."/>
            <person name="Steenwyk J.L."/>
            <person name="Rokas A."/>
            <person name="Carro J."/>
            <person name="Camarero S."/>
            <person name="Ferreira P."/>
            <person name="Molpeceres G."/>
            <person name="Ruiz-Duenas F.J."/>
            <person name="Serrano A."/>
            <person name="Henrissat B."/>
            <person name="Drula E."/>
            <person name="Hughes K.W."/>
            <person name="Mata J.L."/>
            <person name="Ishikawa N.K."/>
            <person name="Vargas-Isla R."/>
            <person name="Ushijima S."/>
            <person name="Smith C.A."/>
            <person name="Ahrendt S."/>
            <person name="Andreopoulos W."/>
            <person name="He G."/>
            <person name="Labutti K."/>
            <person name="Lipzen A."/>
            <person name="Ng V."/>
            <person name="Riley R."/>
            <person name="Sandor L."/>
            <person name="Barry K."/>
            <person name="Martinez A.T."/>
            <person name="Xiao Y."/>
            <person name="Gibbons J.G."/>
            <person name="Terashima K."/>
            <person name="Grigoriev I.V."/>
            <person name="Hibbett D.S."/>
        </authorList>
    </citation>
    <scope>NUCLEOTIDE SEQUENCE</scope>
    <source>
        <strain evidence="2">JLM2183</strain>
    </source>
</reference>
<feature type="region of interest" description="Disordered" evidence="1">
    <location>
        <begin position="141"/>
        <end position="164"/>
    </location>
</feature>
<feature type="compositionally biased region" description="Acidic residues" evidence="1">
    <location>
        <begin position="331"/>
        <end position="351"/>
    </location>
</feature>
<accession>A0A9W9DSU4</accession>
<evidence type="ECO:0000313" key="3">
    <source>
        <dbReference type="Proteomes" id="UP001150266"/>
    </source>
</evidence>
<dbReference type="EMBL" id="JAOTPV010000004">
    <property type="protein sequence ID" value="KAJ4483591.1"/>
    <property type="molecule type" value="Genomic_DNA"/>
</dbReference>
<evidence type="ECO:0000313" key="2">
    <source>
        <dbReference type="EMBL" id="KAJ4483591.1"/>
    </source>
</evidence>
<protein>
    <recommendedName>
        <fullName evidence="4">DNA-binding protein RAP1</fullName>
    </recommendedName>
</protein>
<keyword evidence="3" id="KW-1185">Reference proteome</keyword>
<organism evidence="2 3">
    <name type="scientific">Lentinula aciculospora</name>
    <dbReference type="NCBI Taxonomy" id="153920"/>
    <lineage>
        <taxon>Eukaryota</taxon>
        <taxon>Fungi</taxon>
        <taxon>Dikarya</taxon>
        <taxon>Basidiomycota</taxon>
        <taxon>Agaricomycotina</taxon>
        <taxon>Agaricomycetes</taxon>
        <taxon>Agaricomycetidae</taxon>
        <taxon>Agaricales</taxon>
        <taxon>Marasmiineae</taxon>
        <taxon>Omphalotaceae</taxon>
        <taxon>Lentinula</taxon>
    </lineage>
</organism>
<feature type="compositionally biased region" description="Polar residues" evidence="1">
    <location>
        <begin position="144"/>
        <end position="157"/>
    </location>
</feature>
<feature type="compositionally biased region" description="Basic and acidic residues" evidence="1">
    <location>
        <begin position="352"/>
        <end position="367"/>
    </location>
</feature>
<feature type="region of interest" description="Disordered" evidence="1">
    <location>
        <begin position="487"/>
        <end position="515"/>
    </location>
</feature>
<feature type="region of interest" description="Disordered" evidence="1">
    <location>
        <begin position="535"/>
        <end position="573"/>
    </location>
</feature>
<dbReference type="Gene3D" id="1.10.10.60">
    <property type="entry name" value="Homeodomain-like"/>
    <property type="match status" value="1"/>
</dbReference>
<feature type="region of interest" description="Disordered" evidence="1">
    <location>
        <begin position="284"/>
        <end position="374"/>
    </location>
</feature>
<dbReference type="Proteomes" id="UP001150266">
    <property type="component" value="Unassembled WGS sequence"/>
</dbReference>
<feature type="compositionally biased region" description="Polar residues" evidence="1">
    <location>
        <begin position="419"/>
        <end position="432"/>
    </location>
</feature>
<dbReference type="AlphaFoldDB" id="A0A9W9DSU4"/>
<evidence type="ECO:0000256" key="1">
    <source>
        <dbReference type="SAM" id="MobiDB-lite"/>
    </source>
</evidence>
<dbReference type="OrthoDB" id="3035522at2759"/>
<evidence type="ECO:0008006" key="4">
    <source>
        <dbReference type="Google" id="ProtNLM"/>
    </source>
</evidence>
<comment type="caution">
    <text evidence="2">The sequence shown here is derived from an EMBL/GenBank/DDBJ whole genome shotgun (WGS) entry which is preliminary data.</text>
</comment>
<proteinExistence type="predicted"/>